<comment type="caution">
    <text evidence="4">The sequence shown here is derived from an EMBL/GenBank/DDBJ whole genome shotgun (WGS) entry which is preliminary data.</text>
</comment>
<dbReference type="PANTHER" id="PTHR43877">
    <property type="entry name" value="AMINOALKYLPHOSPHONATE N-ACETYLTRANSFERASE-RELATED-RELATED"/>
    <property type="match status" value="1"/>
</dbReference>
<evidence type="ECO:0000313" key="5">
    <source>
        <dbReference type="Proteomes" id="UP000655410"/>
    </source>
</evidence>
<gene>
    <name evidence="4" type="ORF">GCM10011584_27210</name>
</gene>
<evidence type="ECO:0000259" key="3">
    <source>
        <dbReference type="PROSITE" id="PS51186"/>
    </source>
</evidence>
<feature type="domain" description="N-acetyltransferase" evidence="3">
    <location>
        <begin position="4"/>
        <end position="155"/>
    </location>
</feature>
<evidence type="ECO:0000256" key="1">
    <source>
        <dbReference type="ARBA" id="ARBA00022679"/>
    </source>
</evidence>
<keyword evidence="2" id="KW-0012">Acyltransferase</keyword>
<dbReference type="PANTHER" id="PTHR43877:SF5">
    <property type="entry name" value="BLL8307 PROTEIN"/>
    <property type="match status" value="1"/>
</dbReference>
<dbReference type="SUPFAM" id="SSF55729">
    <property type="entry name" value="Acyl-CoA N-acyltransferases (Nat)"/>
    <property type="match status" value="1"/>
</dbReference>
<proteinExistence type="predicted"/>
<sequence length="156" mass="17045">MTAMAIRPDDLSHAAVQALLSEHLEDMYATSPPESVHALDLDALRAPDIAFYSAWDGDTLLGCGALRDLGDGHLEIKSMRAARDQRGRGTGAAILRHLLDEAVRRGAVRVSLETGVEPYFEPARRLYQRHGFVVCAPFADYVPDPNSVFMTLSLPA</sequence>
<keyword evidence="1" id="KW-0808">Transferase</keyword>
<dbReference type="Pfam" id="PF00583">
    <property type="entry name" value="Acetyltransf_1"/>
    <property type="match status" value="1"/>
</dbReference>
<dbReference type="CDD" id="cd04301">
    <property type="entry name" value="NAT_SF"/>
    <property type="match status" value="1"/>
</dbReference>
<dbReference type="EMBL" id="BMNI01000007">
    <property type="protein sequence ID" value="GGO91941.1"/>
    <property type="molecule type" value="Genomic_DNA"/>
</dbReference>
<organism evidence="4 5">
    <name type="scientific">Nocardioides phosphati</name>
    <dbReference type="NCBI Taxonomy" id="1867775"/>
    <lineage>
        <taxon>Bacteria</taxon>
        <taxon>Bacillati</taxon>
        <taxon>Actinomycetota</taxon>
        <taxon>Actinomycetes</taxon>
        <taxon>Propionibacteriales</taxon>
        <taxon>Nocardioidaceae</taxon>
        <taxon>Nocardioides</taxon>
    </lineage>
</organism>
<keyword evidence="5" id="KW-1185">Reference proteome</keyword>
<evidence type="ECO:0000256" key="2">
    <source>
        <dbReference type="ARBA" id="ARBA00023315"/>
    </source>
</evidence>
<accession>A0ABQ2NBT0</accession>
<dbReference type="InterPro" id="IPR050832">
    <property type="entry name" value="Bact_Acetyltransf"/>
</dbReference>
<evidence type="ECO:0000313" key="4">
    <source>
        <dbReference type="EMBL" id="GGO91941.1"/>
    </source>
</evidence>
<reference evidence="5" key="1">
    <citation type="journal article" date="2019" name="Int. J. Syst. Evol. Microbiol.">
        <title>The Global Catalogue of Microorganisms (GCM) 10K type strain sequencing project: providing services to taxonomists for standard genome sequencing and annotation.</title>
        <authorList>
            <consortium name="The Broad Institute Genomics Platform"/>
            <consortium name="The Broad Institute Genome Sequencing Center for Infectious Disease"/>
            <person name="Wu L."/>
            <person name="Ma J."/>
        </authorList>
    </citation>
    <scope>NUCLEOTIDE SEQUENCE [LARGE SCALE GENOMIC DNA]</scope>
    <source>
        <strain evidence="5">CGMCC 4.7371</strain>
    </source>
</reference>
<dbReference type="InterPro" id="IPR000182">
    <property type="entry name" value="GNAT_dom"/>
</dbReference>
<dbReference type="InterPro" id="IPR016181">
    <property type="entry name" value="Acyl_CoA_acyltransferase"/>
</dbReference>
<name>A0ABQ2NBT0_9ACTN</name>
<dbReference type="PROSITE" id="PS51186">
    <property type="entry name" value="GNAT"/>
    <property type="match status" value="1"/>
</dbReference>
<protein>
    <submittedName>
        <fullName evidence="4">N-acetyltransferase</fullName>
    </submittedName>
</protein>
<dbReference type="Gene3D" id="3.40.630.30">
    <property type="match status" value="1"/>
</dbReference>
<dbReference type="Proteomes" id="UP000655410">
    <property type="component" value="Unassembled WGS sequence"/>
</dbReference>